<keyword evidence="2 4" id="KW-0479">Metal-binding</keyword>
<evidence type="ECO:0000313" key="7">
    <source>
        <dbReference type="Proteomes" id="UP000789342"/>
    </source>
</evidence>
<evidence type="ECO:0000256" key="5">
    <source>
        <dbReference type="SAM" id="MobiDB-lite"/>
    </source>
</evidence>
<keyword evidence="4" id="KW-0349">Heme</keyword>
<feature type="compositionally biased region" description="Low complexity" evidence="5">
    <location>
        <begin position="167"/>
        <end position="179"/>
    </location>
</feature>
<dbReference type="PANTHER" id="PTHR28657">
    <property type="entry name" value="INDOLEAMINE 2,3-DIOXYGENASE"/>
    <property type="match status" value="1"/>
</dbReference>
<evidence type="ECO:0000256" key="1">
    <source>
        <dbReference type="ARBA" id="ARBA00007119"/>
    </source>
</evidence>
<feature type="binding site" description="proximal binding residue" evidence="4">
    <location>
        <position position="136"/>
    </location>
    <ligand>
        <name>heme b</name>
        <dbReference type="ChEBI" id="CHEBI:60344"/>
    </ligand>
    <ligandPart>
        <name>Fe</name>
        <dbReference type="ChEBI" id="CHEBI:18248"/>
    </ligandPart>
</feature>
<dbReference type="GO" id="GO:0005737">
    <property type="term" value="C:cytoplasm"/>
    <property type="evidence" value="ECO:0007669"/>
    <property type="project" value="TreeGrafter"/>
</dbReference>
<gene>
    <name evidence="6" type="ORF">AMORRO_LOCUS9267</name>
</gene>
<dbReference type="Gene3D" id="1.20.58.480">
    <property type="match status" value="1"/>
</dbReference>
<dbReference type="Proteomes" id="UP000789342">
    <property type="component" value="Unassembled WGS sequence"/>
</dbReference>
<dbReference type="InterPro" id="IPR037217">
    <property type="entry name" value="Trp/Indoleamine_2_3_dOase-like"/>
</dbReference>
<dbReference type="EMBL" id="CAJVPV010008815">
    <property type="protein sequence ID" value="CAG8635058.1"/>
    <property type="molecule type" value="Genomic_DNA"/>
</dbReference>
<reference evidence="6" key="1">
    <citation type="submission" date="2021-06" db="EMBL/GenBank/DDBJ databases">
        <authorList>
            <person name="Kallberg Y."/>
            <person name="Tangrot J."/>
            <person name="Rosling A."/>
        </authorList>
    </citation>
    <scope>NUCLEOTIDE SEQUENCE</scope>
    <source>
        <strain evidence="6">CL551</strain>
    </source>
</reference>
<dbReference type="GO" id="GO:0034354">
    <property type="term" value="P:'de novo' NAD+ biosynthetic process from L-tryptophan"/>
    <property type="evidence" value="ECO:0007669"/>
    <property type="project" value="TreeGrafter"/>
</dbReference>
<keyword evidence="7" id="KW-1185">Reference proteome</keyword>
<dbReference type="GO" id="GO:0019441">
    <property type="term" value="P:L-tryptophan catabolic process to kynurenine"/>
    <property type="evidence" value="ECO:0007669"/>
    <property type="project" value="InterPro"/>
</dbReference>
<dbReference type="PANTHER" id="PTHR28657:SF5">
    <property type="entry name" value="INDOLEAMINE 2,3-DIOXYGENASE"/>
    <property type="match status" value="1"/>
</dbReference>
<evidence type="ECO:0000313" key="6">
    <source>
        <dbReference type="EMBL" id="CAG8635058.1"/>
    </source>
</evidence>
<dbReference type="GO" id="GO:0033754">
    <property type="term" value="F:indoleamine 2,3-dioxygenase activity"/>
    <property type="evidence" value="ECO:0007669"/>
    <property type="project" value="TreeGrafter"/>
</dbReference>
<feature type="region of interest" description="Disordered" evidence="5">
    <location>
        <begin position="154"/>
        <end position="179"/>
    </location>
</feature>
<dbReference type="GO" id="GO:0020037">
    <property type="term" value="F:heme binding"/>
    <property type="evidence" value="ECO:0007669"/>
    <property type="project" value="InterPro"/>
</dbReference>
<name>A0A9N9DGQ4_9GLOM</name>
<dbReference type="Pfam" id="PF01231">
    <property type="entry name" value="IDO"/>
    <property type="match status" value="2"/>
</dbReference>
<evidence type="ECO:0000256" key="2">
    <source>
        <dbReference type="ARBA" id="ARBA00022723"/>
    </source>
</evidence>
<proteinExistence type="inferred from homology"/>
<dbReference type="SUPFAM" id="SSF140959">
    <property type="entry name" value="Indolic compounds 2,3-dioxygenase-like"/>
    <property type="match status" value="2"/>
</dbReference>
<protein>
    <submittedName>
        <fullName evidence="6">14336_t:CDS:1</fullName>
    </submittedName>
</protein>
<sequence length="218" mass="25210">MPPSSILSLINENSTKEFRMEDYDLNPKTGFLPLTPPLGRLPHIYYEPWEQLMDNFHDLIRLNKQQQPYLHKIRKNMPDPHRRFLEDLSKVANIRNYIISSSNYAISSSGEINEIYDLVQAYNDCLTQMRNFRNKHLQIVSAYIVIQANRDNSRFKSIPSNSEDSKTTTTTTTINQSTSKKSTIPIKMLQSIKGTGGTNLIPFLKQMRNETKAQEILD</sequence>
<comment type="similarity">
    <text evidence="1">Belongs to the indoleamine 2,3-dioxygenase family.</text>
</comment>
<dbReference type="AlphaFoldDB" id="A0A9N9DGQ4"/>
<evidence type="ECO:0000256" key="3">
    <source>
        <dbReference type="ARBA" id="ARBA00023004"/>
    </source>
</evidence>
<dbReference type="GO" id="GO:0046872">
    <property type="term" value="F:metal ion binding"/>
    <property type="evidence" value="ECO:0007669"/>
    <property type="project" value="UniProtKB-KW"/>
</dbReference>
<evidence type="ECO:0000256" key="4">
    <source>
        <dbReference type="PIRSR" id="PIRSR600898-1"/>
    </source>
</evidence>
<dbReference type="InterPro" id="IPR000898">
    <property type="entry name" value="Indolamine_dOase"/>
</dbReference>
<accession>A0A9N9DGQ4</accession>
<comment type="caution">
    <text evidence="6">The sequence shown here is derived from an EMBL/GenBank/DDBJ whole genome shotgun (WGS) entry which is preliminary data.</text>
</comment>
<organism evidence="6 7">
    <name type="scientific">Acaulospora morrowiae</name>
    <dbReference type="NCBI Taxonomy" id="94023"/>
    <lineage>
        <taxon>Eukaryota</taxon>
        <taxon>Fungi</taxon>
        <taxon>Fungi incertae sedis</taxon>
        <taxon>Mucoromycota</taxon>
        <taxon>Glomeromycotina</taxon>
        <taxon>Glomeromycetes</taxon>
        <taxon>Diversisporales</taxon>
        <taxon>Acaulosporaceae</taxon>
        <taxon>Acaulospora</taxon>
    </lineage>
</organism>
<dbReference type="OrthoDB" id="540174at2759"/>
<keyword evidence="3 4" id="KW-0408">Iron</keyword>